<feature type="region of interest" description="Disordered" evidence="6">
    <location>
        <begin position="1"/>
        <end position="20"/>
    </location>
</feature>
<gene>
    <name evidence="7" type="ORF">C1H76_8742</name>
</gene>
<dbReference type="AlphaFoldDB" id="A0A4U7ARM5"/>
<evidence type="ECO:0000256" key="3">
    <source>
        <dbReference type="ARBA" id="ARBA00022723"/>
    </source>
</evidence>
<keyword evidence="5" id="KW-0456">Lyase</keyword>
<feature type="compositionally biased region" description="Basic and acidic residues" evidence="6">
    <location>
        <begin position="248"/>
        <end position="260"/>
    </location>
</feature>
<evidence type="ECO:0000256" key="5">
    <source>
        <dbReference type="ARBA" id="ARBA00023239"/>
    </source>
</evidence>
<dbReference type="InterPro" id="IPR025702">
    <property type="entry name" value="OXD"/>
</dbReference>
<protein>
    <submittedName>
        <fullName evidence="7">Uncharacterized protein</fullName>
    </submittedName>
</protein>
<organism evidence="7 8">
    <name type="scientific">Elsinoe australis</name>
    <dbReference type="NCBI Taxonomy" id="40998"/>
    <lineage>
        <taxon>Eukaryota</taxon>
        <taxon>Fungi</taxon>
        <taxon>Dikarya</taxon>
        <taxon>Ascomycota</taxon>
        <taxon>Pezizomycotina</taxon>
        <taxon>Dothideomycetes</taxon>
        <taxon>Dothideomycetidae</taxon>
        <taxon>Myriangiales</taxon>
        <taxon>Elsinoaceae</taxon>
        <taxon>Elsinoe</taxon>
    </lineage>
</organism>
<keyword evidence="2" id="KW-0349">Heme</keyword>
<dbReference type="Pfam" id="PF13816">
    <property type="entry name" value="Dehydratase_hem"/>
    <property type="match status" value="1"/>
</dbReference>
<proteinExistence type="predicted"/>
<feature type="region of interest" description="Disordered" evidence="6">
    <location>
        <begin position="117"/>
        <end position="161"/>
    </location>
</feature>
<evidence type="ECO:0000256" key="2">
    <source>
        <dbReference type="ARBA" id="ARBA00022617"/>
    </source>
</evidence>
<accession>A0A4U7ARM5</accession>
<dbReference type="GO" id="GO:0046872">
    <property type="term" value="F:metal ion binding"/>
    <property type="evidence" value="ECO:0007669"/>
    <property type="project" value="UniProtKB-KW"/>
</dbReference>
<evidence type="ECO:0000313" key="7">
    <source>
        <dbReference type="EMBL" id="TKX19076.1"/>
    </source>
</evidence>
<evidence type="ECO:0000313" key="8">
    <source>
        <dbReference type="Proteomes" id="UP000308133"/>
    </source>
</evidence>
<comment type="caution">
    <text evidence="7">The sequence shown here is derived from an EMBL/GenBank/DDBJ whole genome shotgun (WGS) entry which is preliminary data.</text>
</comment>
<comment type="cofactor">
    <cofactor evidence="1">
        <name>heme b</name>
        <dbReference type="ChEBI" id="CHEBI:60344"/>
    </cofactor>
</comment>
<evidence type="ECO:0000256" key="6">
    <source>
        <dbReference type="SAM" id="MobiDB-lite"/>
    </source>
</evidence>
<reference evidence="7 8" key="1">
    <citation type="submission" date="2018-02" db="EMBL/GenBank/DDBJ databases">
        <title>Draft genome sequences of Elsinoe sp., causing black scab on jojoba.</title>
        <authorList>
            <person name="Stodart B."/>
            <person name="Jeffress S."/>
            <person name="Ash G."/>
            <person name="Arun Chinnappa K."/>
        </authorList>
    </citation>
    <scope>NUCLEOTIDE SEQUENCE [LARGE SCALE GENOMIC DNA]</scope>
    <source>
        <strain evidence="7 8">Hillstone_2</strain>
    </source>
</reference>
<sequence length="700" mass="77986">MSVKAGHGERPGIDMDEKLDPDPLTYAASVSVKEFLALQNEKKSLLGNDNLIVAEQQRLGMMPQAIAEKQSELSQKAGELVMIKQQIVTNDYDCGELLDVLQQPGGLIYDGDTKLRSAHEPFRSPGQGKTEESRGNLSHSESASDAGSEPRSSEPDPMEVWSPVHDEIAARMDLYRLKARIGRGEVINESDLQWETYIKAKADGDLTNIVKYNFVMATVKNDAVGAKDDANKGVESTVPKPGQQPAELPERSRGREDNENGGRATKKLKLDDDEQSEVRRRGLKFSGLGLQCRPVGKPFAEGIADSVGQVPEPACFPPQKRPEVLSADVRMACPVRKYPLKQPPNHEPPIPRYTLRFPEDVKQICTVYIGAQSHAESTNLVTSIQKIQTWLAGLPADNQPYSYEPFVVEHGQDIKGCQVWTCYWTDKGTCQKALSSLDLPGIHASIPSKDKEGTGLWCETFTTPIPRLETNYMGLDYMPGLARLEGTYGEGHKLTAYWGAARDRIPDAAVDLFPKEEDEVELREPPSPDQVKGIGQHIKGTNPYNNLCHIRSGQFWENCDEVELEAYESKLKQTLLSGLSYLWENPYENGVIGLRFLRNLPKSTNGEMNGHGPEKRKETCGAGFFRNMSDLEHWAEKHMSHLKIWTGAISHSKRFGPDMGLRLFHEVSILKKGEASFEYVNCAPETGAIRYMQLEHVQAI</sequence>
<keyword evidence="3" id="KW-0479">Metal-binding</keyword>
<name>A0A4U7ARM5_9PEZI</name>
<dbReference type="EMBL" id="PTQR01000121">
    <property type="protein sequence ID" value="TKX19076.1"/>
    <property type="molecule type" value="Genomic_DNA"/>
</dbReference>
<evidence type="ECO:0000256" key="4">
    <source>
        <dbReference type="ARBA" id="ARBA00023004"/>
    </source>
</evidence>
<feature type="compositionally biased region" description="Polar residues" evidence="6">
    <location>
        <begin position="135"/>
        <end position="145"/>
    </location>
</feature>
<feature type="region of interest" description="Disordered" evidence="6">
    <location>
        <begin position="230"/>
        <end position="276"/>
    </location>
</feature>
<evidence type="ECO:0000256" key="1">
    <source>
        <dbReference type="ARBA" id="ARBA00001970"/>
    </source>
</evidence>
<dbReference type="Proteomes" id="UP000308133">
    <property type="component" value="Unassembled WGS sequence"/>
</dbReference>
<dbReference type="GO" id="GO:0016829">
    <property type="term" value="F:lyase activity"/>
    <property type="evidence" value="ECO:0007669"/>
    <property type="project" value="UniProtKB-KW"/>
</dbReference>
<keyword evidence="4" id="KW-0408">Iron</keyword>